<gene>
    <name evidence="2" type="ORF">THAOC_24014</name>
</gene>
<evidence type="ECO:0000256" key="1">
    <source>
        <dbReference type="SAM" id="MobiDB-lite"/>
    </source>
</evidence>
<feature type="non-terminal residue" evidence="2">
    <location>
        <position position="1"/>
    </location>
</feature>
<protein>
    <submittedName>
        <fullName evidence="2">Uncharacterized protein</fullName>
    </submittedName>
</protein>
<feature type="compositionally biased region" description="Basic and acidic residues" evidence="1">
    <location>
        <begin position="15"/>
        <end position="39"/>
    </location>
</feature>
<organism evidence="2 3">
    <name type="scientific">Thalassiosira oceanica</name>
    <name type="common">Marine diatom</name>
    <dbReference type="NCBI Taxonomy" id="159749"/>
    <lineage>
        <taxon>Eukaryota</taxon>
        <taxon>Sar</taxon>
        <taxon>Stramenopiles</taxon>
        <taxon>Ochrophyta</taxon>
        <taxon>Bacillariophyta</taxon>
        <taxon>Coscinodiscophyceae</taxon>
        <taxon>Thalassiosirophycidae</taxon>
        <taxon>Thalassiosirales</taxon>
        <taxon>Thalassiosiraceae</taxon>
        <taxon>Thalassiosira</taxon>
    </lineage>
</organism>
<sequence>ARGARPLGQRPSLETSRRGEESRGEQRRADETADKTREEREEEESASARPQDSSVTGLRLHKILPPHFFSLFSLHALPPPLHSTPPASQPPASQPPAFQPPTASHASSPPLGPALALSPHQPSTSPSSARSRQPPTSGPQPLAASALNLPQPSTPLEPG</sequence>
<feature type="region of interest" description="Disordered" evidence="1">
    <location>
        <begin position="1"/>
        <end position="58"/>
    </location>
</feature>
<dbReference type="Proteomes" id="UP000266841">
    <property type="component" value="Unassembled WGS sequence"/>
</dbReference>
<evidence type="ECO:0000313" key="3">
    <source>
        <dbReference type="Proteomes" id="UP000266841"/>
    </source>
</evidence>
<evidence type="ECO:0000313" key="2">
    <source>
        <dbReference type="EMBL" id="EJK56154.1"/>
    </source>
</evidence>
<accession>K0RUR4</accession>
<feature type="region of interest" description="Disordered" evidence="1">
    <location>
        <begin position="74"/>
        <end position="159"/>
    </location>
</feature>
<dbReference type="AlphaFoldDB" id="K0RUR4"/>
<feature type="compositionally biased region" description="Polar residues" evidence="1">
    <location>
        <begin position="121"/>
        <end position="135"/>
    </location>
</feature>
<name>K0RUR4_THAOC</name>
<dbReference type="EMBL" id="AGNL01032287">
    <property type="protein sequence ID" value="EJK56154.1"/>
    <property type="molecule type" value="Genomic_DNA"/>
</dbReference>
<feature type="compositionally biased region" description="Low complexity" evidence="1">
    <location>
        <begin position="100"/>
        <end position="120"/>
    </location>
</feature>
<proteinExistence type="predicted"/>
<feature type="compositionally biased region" description="Pro residues" evidence="1">
    <location>
        <begin position="77"/>
        <end position="99"/>
    </location>
</feature>
<keyword evidence="3" id="KW-1185">Reference proteome</keyword>
<reference evidence="2 3" key="1">
    <citation type="journal article" date="2012" name="Genome Biol.">
        <title>Genome and low-iron response of an oceanic diatom adapted to chronic iron limitation.</title>
        <authorList>
            <person name="Lommer M."/>
            <person name="Specht M."/>
            <person name="Roy A.S."/>
            <person name="Kraemer L."/>
            <person name="Andreson R."/>
            <person name="Gutowska M.A."/>
            <person name="Wolf J."/>
            <person name="Bergner S.V."/>
            <person name="Schilhabel M.B."/>
            <person name="Klostermeier U.C."/>
            <person name="Beiko R.G."/>
            <person name="Rosenstiel P."/>
            <person name="Hippler M."/>
            <person name="Laroche J."/>
        </authorList>
    </citation>
    <scope>NUCLEOTIDE SEQUENCE [LARGE SCALE GENOMIC DNA]</scope>
    <source>
        <strain evidence="2 3">CCMP1005</strain>
    </source>
</reference>
<comment type="caution">
    <text evidence="2">The sequence shown here is derived from an EMBL/GenBank/DDBJ whole genome shotgun (WGS) entry which is preliminary data.</text>
</comment>